<organism evidence="1">
    <name type="scientific">Siphoviridae sp. ctMOb8</name>
    <dbReference type="NCBI Taxonomy" id="2825460"/>
    <lineage>
        <taxon>Viruses</taxon>
        <taxon>Duplodnaviria</taxon>
        <taxon>Heunggongvirae</taxon>
        <taxon>Uroviricota</taxon>
        <taxon>Caudoviricetes</taxon>
    </lineage>
</organism>
<name>A0A8S5Q0V8_9CAUD</name>
<sequence length="119" mass="14041">MKQSIHRKNFHRIAYTEALRDDDSNLRVLLFHAPFALVKDVCQKMFTMMRGNIGNILVKNEHSCRVRNGKCFWRVAVEIIGLNENIVSFTEFVLMMISCMRRTANCTIRHYRTETFLNL</sequence>
<reference evidence="1" key="1">
    <citation type="journal article" date="2021" name="Proc. Natl. Acad. Sci. U.S.A.">
        <title>A Catalog of Tens of Thousands of Viruses from Human Metagenomes Reveals Hidden Associations with Chronic Diseases.</title>
        <authorList>
            <person name="Tisza M.J."/>
            <person name="Buck C.B."/>
        </authorList>
    </citation>
    <scope>NUCLEOTIDE SEQUENCE</scope>
    <source>
        <strain evidence="1">CtMOb8</strain>
    </source>
</reference>
<dbReference type="EMBL" id="BK015544">
    <property type="protein sequence ID" value="DAE12156.1"/>
    <property type="molecule type" value="Genomic_DNA"/>
</dbReference>
<protein>
    <submittedName>
        <fullName evidence="1">Uncharacterized protein</fullName>
    </submittedName>
</protein>
<evidence type="ECO:0000313" key="1">
    <source>
        <dbReference type="EMBL" id="DAE12156.1"/>
    </source>
</evidence>
<proteinExistence type="predicted"/>
<accession>A0A8S5Q0V8</accession>